<dbReference type="PROSITE" id="PS50249">
    <property type="entry name" value="MPN"/>
    <property type="match status" value="1"/>
</dbReference>
<dbReference type="InterPro" id="IPR037518">
    <property type="entry name" value="MPN"/>
</dbReference>
<reference evidence="4" key="2">
    <citation type="submission" date="2021-12" db="EMBL/GenBank/DDBJ databases">
        <title>Resequencing data analysis of finger millet.</title>
        <authorList>
            <person name="Hatakeyama M."/>
            <person name="Aluri S."/>
            <person name="Balachadran M.T."/>
            <person name="Sivarajan S.R."/>
            <person name="Poveda L."/>
            <person name="Shimizu-Inatsugi R."/>
            <person name="Schlapbach R."/>
            <person name="Sreeman S.M."/>
            <person name="Shimizu K.K."/>
        </authorList>
    </citation>
    <scope>NUCLEOTIDE SEQUENCE</scope>
</reference>
<dbReference type="AlphaFoldDB" id="A0AAV5FAA0"/>
<name>A0AAV5FAA0_ELECO</name>
<feature type="domain" description="MPN" evidence="3">
    <location>
        <begin position="130"/>
        <end position="274"/>
    </location>
</feature>
<dbReference type="Gene3D" id="3.40.140.10">
    <property type="entry name" value="Cytidine Deaminase, domain 2"/>
    <property type="match status" value="1"/>
</dbReference>
<evidence type="ECO:0000313" key="4">
    <source>
        <dbReference type="EMBL" id="GJN31850.1"/>
    </source>
</evidence>
<dbReference type="Gene3D" id="3.10.20.90">
    <property type="entry name" value="Phosphatidylinositol 3-kinase Catalytic Subunit, Chain A, domain 1"/>
    <property type="match status" value="1"/>
</dbReference>
<dbReference type="Pfam" id="PF05021">
    <property type="entry name" value="NPL4"/>
    <property type="match status" value="1"/>
</dbReference>
<keyword evidence="5" id="KW-1185">Reference proteome</keyword>
<organism evidence="4 5">
    <name type="scientific">Eleusine coracana subsp. coracana</name>
    <dbReference type="NCBI Taxonomy" id="191504"/>
    <lineage>
        <taxon>Eukaryota</taxon>
        <taxon>Viridiplantae</taxon>
        <taxon>Streptophyta</taxon>
        <taxon>Embryophyta</taxon>
        <taxon>Tracheophyta</taxon>
        <taxon>Spermatophyta</taxon>
        <taxon>Magnoliopsida</taxon>
        <taxon>Liliopsida</taxon>
        <taxon>Poales</taxon>
        <taxon>Poaceae</taxon>
        <taxon>PACMAD clade</taxon>
        <taxon>Chloridoideae</taxon>
        <taxon>Cynodonteae</taxon>
        <taxon>Eleusininae</taxon>
        <taxon>Eleusine</taxon>
    </lineage>
</organism>
<evidence type="ECO:0000259" key="3">
    <source>
        <dbReference type="PROSITE" id="PS50249"/>
    </source>
</evidence>
<dbReference type="GO" id="GO:0006511">
    <property type="term" value="P:ubiquitin-dependent protein catabolic process"/>
    <property type="evidence" value="ECO:0007669"/>
    <property type="project" value="InterPro"/>
</dbReference>
<sequence>MILRIRSRDGTDRITVPDPATATVADLQRLIESALTVPVSLQRLSLDPALLLANSAAAPLLSDPAARLTSLRLANGSFVYLAYPPDARSAVPPPPKALSAAGSFGRKMTMDDLIARQIRVTRQEAALCSAASFDRDAANSFQLHVAESLAFAVKRAGFLYGRIDAETKEVFVDFIYEPPQQGSEDVVQLMRDPAEEERVDAIAEGLGMRRVGLVFTQAVGRKASETGEYTMSNREVVQAAQLQAEGGILEWITAIVKLEVGDDGTGDVHLEAFQMSEICVKLFKDGVLETEVGDNDDPRLSKMRKEVVLGGKDTMEVDNDFFLVPVKISDHQVYSFVQSYICSLVNLVALSFTSKDPISTSMMVPPSIADLSINNTNNTQEEHVSITDLTTTQFLHATVHEADPIVAADLDAMEETTMIAFPKVAAPFFLEIVPAIVDINPSMEAVATAANLAAIVEVNWANDINKVASQEVPITTEVIHDPATVATSASSAARVINSSRCIGAIDPFAAPDLDTTEEPPTLIFSKVDAHISQEIVSTTHIFATTPPQVVAPFEDTFHQLPTKLILPDLASGDPPSAPAAVLVGSTEAIFEVPHMILGTNSGGKLHKTSNENDVAYCNNYQDISMAVLASMIHASYLIGTGTPKEWKTGSINSKCFKFIRWLFIAYYLVLLLLPTPSHNHDGHLVLHNMDEGTPPVTAKLAILVIGGTLFTPYKPWVDIDEPWQAPQDEHDFAAIMDGALHIDDVLDSDAMHNFIGLSIANARMLPLRRIALGVTLASGSRILSRSLCGALPLILGGDVHTLDVFTVNLPDDIDIVLGTPWLTSLGPIMWDFASLSMSFFHDGRHTLLLGIDSGHHQHHQPTLEEPMFPWVEPREPSPLVGGSPVQPHAPLAVMGGPIGSFDFFSSGFSIYTDICRDIIEDSVLSSLSIGYHVLPNSRSSDGLPALVRHVLSDGLLLHVSTLEHHFFVAPPLESDTFAIDFRVPWELIDASATRVVHGNILRPSSHHFITDSFIGSLGFRFLLDVDSTTRHLTTGIVLSNLIVTIQQQPLSSIPMSGSRRRISQHEGVLVLAAGGSVMGQRAQTGKLPNGLAREQQGGPMGHCSRAQTVSRGYCSNRPA</sequence>
<dbReference type="CDD" id="cd17055">
    <property type="entry name" value="Ubl_AtNPL4_like"/>
    <property type="match status" value="1"/>
</dbReference>
<comment type="caution">
    <text evidence="4">The sequence shown here is derived from an EMBL/GenBank/DDBJ whole genome shotgun (WGS) entry which is preliminary data.</text>
</comment>
<dbReference type="GO" id="GO:0005634">
    <property type="term" value="C:nucleus"/>
    <property type="evidence" value="ECO:0007669"/>
    <property type="project" value="TreeGrafter"/>
</dbReference>
<feature type="domain" description="Ubiquitin-like" evidence="2">
    <location>
        <begin position="1"/>
        <end position="81"/>
    </location>
</feature>
<dbReference type="GO" id="GO:0043130">
    <property type="term" value="F:ubiquitin binding"/>
    <property type="evidence" value="ECO:0007669"/>
    <property type="project" value="TreeGrafter"/>
</dbReference>
<comment type="similarity">
    <text evidence="1">Belongs to the NPL4 family.</text>
</comment>
<dbReference type="SUPFAM" id="SSF54236">
    <property type="entry name" value="Ubiquitin-like"/>
    <property type="match status" value="1"/>
</dbReference>
<reference evidence="4" key="1">
    <citation type="journal article" date="2018" name="DNA Res.">
        <title>Multiple hybrid de novo genome assembly of finger millet, an orphan allotetraploid crop.</title>
        <authorList>
            <person name="Hatakeyama M."/>
            <person name="Aluri S."/>
            <person name="Balachadran M.T."/>
            <person name="Sivarajan S.R."/>
            <person name="Patrignani A."/>
            <person name="Gruter S."/>
            <person name="Poveda L."/>
            <person name="Shimizu-Inatsugi R."/>
            <person name="Baeten J."/>
            <person name="Francoijs K.J."/>
            <person name="Nataraja K.N."/>
            <person name="Reddy Y.A.N."/>
            <person name="Phadnis S."/>
            <person name="Ravikumar R.L."/>
            <person name="Schlapbach R."/>
            <person name="Sreeman S.M."/>
            <person name="Shimizu K.K."/>
        </authorList>
    </citation>
    <scope>NUCLEOTIDE SEQUENCE</scope>
</reference>
<proteinExistence type="inferred from homology"/>
<dbReference type="CDD" id="cd08061">
    <property type="entry name" value="MPN_NPL4"/>
    <property type="match status" value="1"/>
</dbReference>
<dbReference type="EMBL" id="BQKI01000083">
    <property type="protein sequence ID" value="GJN31850.1"/>
    <property type="molecule type" value="Genomic_DNA"/>
</dbReference>
<gene>
    <name evidence="4" type="primary">gb20301</name>
    <name evidence="4" type="ORF">PR202_gb20301</name>
</gene>
<dbReference type="InterPro" id="IPR000626">
    <property type="entry name" value="Ubiquitin-like_dom"/>
</dbReference>
<dbReference type="CDD" id="cd00303">
    <property type="entry name" value="retropepsin_like"/>
    <property type="match status" value="1"/>
</dbReference>
<dbReference type="InterPro" id="IPR016563">
    <property type="entry name" value="Npl4"/>
</dbReference>
<dbReference type="Proteomes" id="UP001054889">
    <property type="component" value="Unassembled WGS sequence"/>
</dbReference>
<evidence type="ECO:0000313" key="5">
    <source>
        <dbReference type="Proteomes" id="UP001054889"/>
    </source>
</evidence>
<evidence type="ECO:0000256" key="1">
    <source>
        <dbReference type="ARBA" id="ARBA00011025"/>
    </source>
</evidence>
<evidence type="ECO:0000259" key="2">
    <source>
        <dbReference type="PROSITE" id="PS50053"/>
    </source>
</evidence>
<accession>A0AAV5FAA0</accession>
<dbReference type="PANTHER" id="PTHR12710:SF0">
    <property type="entry name" value="NUCLEAR PROTEIN LOCALIZATION PROTEIN 4 HOMOLOG"/>
    <property type="match status" value="1"/>
</dbReference>
<protein>
    <submittedName>
        <fullName evidence="4">Uncharacterized protein</fullName>
    </submittedName>
</protein>
<dbReference type="GO" id="GO:0031625">
    <property type="term" value="F:ubiquitin protein ligase binding"/>
    <property type="evidence" value="ECO:0007669"/>
    <property type="project" value="TreeGrafter"/>
</dbReference>
<dbReference type="PROSITE" id="PS50053">
    <property type="entry name" value="UBIQUITIN_2"/>
    <property type="match status" value="1"/>
</dbReference>
<dbReference type="InterPro" id="IPR029071">
    <property type="entry name" value="Ubiquitin-like_domsf"/>
</dbReference>
<dbReference type="InterPro" id="IPR007717">
    <property type="entry name" value="NPL4_C"/>
</dbReference>
<dbReference type="PANTHER" id="PTHR12710">
    <property type="entry name" value="NUCLEAR PROTEIN LOCALIZATION 4"/>
    <property type="match status" value="1"/>
</dbReference>